<dbReference type="PROSITE" id="PS50994">
    <property type="entry name" value="INTEGRASE"/>
    <property type="match status" value="1"/>
</dbReference>
<dbReference type="PANTHER" id="PTHR47331">
    <property type="entry name" value="PHD-TYPE DOMAIN-CONTAINING PROTEIN"/>
    <property type="match status" value="1"/>
</dbReference>
<accession>A0A7I5EDZ8</accession>
<dbReference type="InterPro" id="IPR001995">
    <property type="entry name" value="Peptidase_A2_cat"/>
</dbReference>
<dbReference type="Gene3D" id="3.10.10.10">
    <property type="entry name" value="HIV Type 1 Reverse Transcriptase, subunit A, domain 1"/>
    <property type="match status" value="1"/>
</dbReference>
<feature type="domain" description="CCHC-type" evidence="5">
    <location>
        <begin position="278"/>
        <end position="294"/>
    </location>
</feature>
<dbReference type="InterPro" id="IPR012337">
    <property type="entry name" value="RNaseH-like_sf"/>
</dbReference>
<evidence type="ECO:0000256" key="3">
    <source>
        <dbReference type="SAM" id="Coils"/>
    </source>
</evidence>
<dbReference type="Gene3D" id="3.30.420.10">
    <property type="entry name" value="Ribonuclease H-like superfamily/Ribonuclease H"/>
    <property type="match status" value="1"/>
</dbReference>
<dbReference type="Proteomes" id="UP000025227">
    <property type="component" value="Unplaced"/>
</dbReference>
<evidence type="ECO:0000259" key="6">
    <source>
        <dbReference type="PROSITE" id="PS50175"/>
    </source>
</evidence>
<feature type="domain" description="Peptidase A2" evidence="6">
    <location>
        <begin position="431"/>
        <end position="446"/>
    </location>
</feature>
<evidence type="ECO:0000259" key="5">
    <source>
        <dbReference type="PROSITE" id="PS50158"/>
    </source>
</evidence>
<protein>
    <submittedName>
        <fullName evidence="9">CCHC-type domain-containing protein</fullName>
    </submittedName>
</protein>
<dbReference type="Pfam" id="PF18701">
    <property type="entry name" value="DUF5641"/>
    <property type="match status" value="1"/>
</dbReference>
<dbReference type="InterPro" id="IPR036397">
    <property type="entry name" value="RNaseH_sf"/>
</dbReference>
<sequence length="2377" mass="274001">MELAHTKAIELECNRMSIREHAQSPPNFQTQHVTMGIPQGTLPPIPIPSFNGKIWEFQNFWTLFVANVHNQPLTKLQKFNYLLCALQGEARETVRRYPVTEDNYDHAVNLLCAKYGDDTKFIACLQSRLENAKAEKPTIPEQRRLLEFLIPIVTQLREKGVPLDGSFLVQKILSKFSVDLQRRVLRQRMNPSLGEKAWSMLDTLADLDEIISVEEKINDMVDCKPEDATHTKFQRNRSKPELMGTRQCIFCGDNHKSFLCKKCTTLEDRRAIFRGLNKCLNCAEQGHFVKSCTKEGCKQCNGKKHHHTLCPQRLPPLRNKPTQTLKEEIEHESAQPEPPTAHQNTPKGARRAPQRKSKPAQAHLLETASCACKTATLHEEKGSSNTVPCTIKKGNSPDSISKETRIEGKSVLLLTGVARVKDSSRNLWKDVEVLLDTGADQSFISRGLAEELGLICEGQKSFEMYTFGTETPRKTTCGETWLELWDHEGVKHELRLYTIPVLNVKGKATRLATADLDYIARHRIPLSKKDFDHTSKPQILLGCDQLWNFLDVPYSRHTLPSGLQLVPSRLGYLLTGRQMETIQQKDPTDSIDADTAIFANSFANFDEELERWDKYWTMDSAGVCEFTGTKNAEKDAINAKVAKFFEDTIEKREDGYYIRFPYKENHPPLPTNKAIAFKRLKAVIETLRKTPHLLRDYEETFRAQQEIGVIEEIPDSSASEGTIVHYIPHQPVITPHKETIKLRIVFDASAHFKDSPSLNDILHQRPLILPELYAMLLRFRIPKFVIISDVEKAFLQVRLHEADRDATRFLWVRDVNAPFNEQNVTTFRFTRVTFGLNVSPYLLGATIHHHLNHAVENKDLANEIRENLYVDNLILSANTPIEAMKKSLETRKIFGEMGMNIREFLSNDETLRHYLPETAYAKSSTQKVLGIPWNANTDCFEVHCSMTPVDPMTKRTVARKIASIYDPLGWLVPLLISAKNFQQELWKQKFQWDSKLPPEVTSRWSEISENIDGFRKSIPRRFHADPETQHLAVFADASEIAIAACAYLFNKNMSSLMMAKSKLPSIKTKTTMPKLEMNALTLATRLALSVAQALKLRILKNSTIYIFSDSHIALSWLSSTRQTKLGVLVENRLREIRRIVHQLEGDGVNVVFGYINTSENPADVGTRGLTKEQLADHNWWCGPTFLRTPVQQWPTPFYPLSKSDMLIRPDLRKEEAVIINTVYGKNVEVKDLLDWNHCGSLSSAKRITALVLRFIKKLLRYQNENLKEKIFACIPEIKSIQDSTGFLEGCEVRAAKIALIRNHQLIYITEEYRKSMKNTSRLYQDENRIWRSKGRLGHSTLSDDAKNPVFIAPNTNLAEKIINEAHGMYHKGTEHTIATAREQYWIPKLRQQVRKVITHCVLCRRFNALPYRYPETPDLPQRRVIRCRPFQHTGLDFFDLPSCTENSEKFKLYGCISTCTVTRLIHLEVVRSMNTNEFINALRRFIARRGLPESITCDNAPTFLLGANVLGNRNNQFNQEVVRSLTNKEIQWNHITPYAPWQGGFYERLIKSIKQSIHKTLRSRGGRSFDDIQTFVAEVEACLNSRPLTYQASAQEEMCSIRPIDFVQKDISLTLSIPELIDNGDSEYLPPEEVRAMQHSRQVLEALHTSCQGTESFWKVWQTQYLTSLREKHQRLPSNHRLSCDMPTIGDIVLVNDPILPRNEWRMARITDLRRGEDGNVREAELLTATKRKIRRPVNLLIPLEIQESRKIGGTSEPEHPNGDNNATSQKEKPRYNLRPRKQVRYVQNVKFSAKRWSSQSPKWFLFHLMVISLLMISGASNIILRSPKNGLLMNITTPHGLRIRKEKLDHAPIQEKTIIFGCAGALITPMSHRKELNTKPHLNFFLQKMEQLRRELRAAKKELAQVLHELNSKTKELRDLRNALPPIPDPEQVYKNMVNRCHDFFACTTAVTELDRRLKTLRQSDECYETRLHKLSLLEVSVEKSYVEILFIRYQLRTLFTIPALLNALGIRTNGIWRAWMERPQYNENGDPLLLRQDDLERAATDQLSQLHCYRKAIIDMRTSLMDGDRQETVNFQHYMSTAVANLQATLDAALQVMKQNGNEDLTGDFCTKNMEDDTYSGEKTVSPEQVEHKRTPTPEGIRMQDQERNIQEDVEFLEEVEELEQGDDLSMQDQERNAIQENADFVEEVEDIEQVDEVEEGQQLHEDPRDRIRRENASMRQQIETEILQLKQSCANFRQIIDELRKHPTCPPRRFGLGAIRKQGERLMRCAFCRSIGRHYSDSCIEIRSVFVRRRMIEDRGRCEECLEYCHGGTSCPKYDVRCFHCWEYGHHSALCELPDKSEEIAERRARARRSLAEAMDRIEKLERDLRFFQE</sequence>
<feature type="compositionally biased region" description="Basic and acidic residues" evidence="4">
    <location>
        <begin position="1751"/>
        <end position="1762"/>
    </location>
</feature>
<dbReference type="Pfam" id="PF17921">
    <property type="entry name" value="Integrase_H2C2"/>
    <property type="match status" value="1"/>
</dbReference>
<keyword evidence="2" id="KW-0479">Metal-binding</keyword>
<dbReference type="GO" id="GO:0003676">
    <property type="term" value="F:nucleic acid binding"/>
    <property type="evidence" value="ECO:0007669"/>
    <property type="project" value="InterPro"/>
</dbReference>
<dbReference type="OMA" id="ITECESM"/>
<evidence type="ECO:0000256" key="2">
    <source>
        <dbReference type="PROSITE-ProRule" id="PRU00047"/>
    </source>
</evidence>
<keyword evidence="2" id="KW-0862">Zinc</keyword>
<dbReference type="PROSITE" id="PS50175">
    <property type="entry name" value="ASP_PROT_RETROV"/>
    <property type="match status" value="1"/>
</dbReference>
<feature type="coiled-coil region" evidence="3">
    <location>
        <begin position="2344"/>
        <end position="2371"/>
    </location>
</feature>
<dbReference type="Pfam" id="PF03564">
    <property type="entry name" value="DUF1759"/>
    <property type="match status" value="1"/>
</dbReference>
<dbReference type="SUPFAM" id="SSF53098">
    <property type="entry name" value="Ribonuclease H-like"/>
    <property type="match status" value="1"/>
</dbReference>
<evidence type="ECO:0000313" key="8">
    <source>
        <dbReference type="Proteomes" id="UP000025227"/>
    </source>
</evidence>
<dbReference type="SUPFAM" id="SSF56672">
    <property type="entry name" value="DNA/RNA polymerases"/>
    <property type="match status" value="1"/>
</dbReference>
<dbReference type="Gene3D" id="1.10.340.70">
    <property type="match status" value="1"/>
</dbReference>
<dbReference type="InterPro" id="IPR008737">
    <property type="entry name" value="DUF1758"/>
</dbReference>
<evidence type="ECO:0000256" key="1">
    <source>
        <dbReference type="ARBA" id="ARBA00022801"/>
    </source>
</evidence>
<feature type="compositionally biased region" description="Basic and acidic residues" evidence="4">
    <location>
        <begin position="325"/>
        <end position="334"/>
    </location>
</feature>
<dbReference type="Pfam" id="PF05380">
    <property type="entry name" value="Peptidase_A17"/>
    <property type="match status" value="1"/>
</dbReference>
<organism evidence="8 9">
    <name type="scientific">Haemonchus contortus</name>
    <name type="common">Barber pole worm</name>
    <dbReference type="NCBI Taxonomy" id="6289"/>
    <lineage>
        <taxon>Eukaryota</taxon>
        <taxon>Metazoa</taxon>
        <taxon>Ecdysozoa</taxon>
        <taxon>Nematoda</taxon>
        <taxon>Chromadorea</taxon>
        <taxon>Rhabditida</taxon>
        <taxon>Rhabditina</taxon>
        <taxon>Rhabditomorpha</taxon>
        <taxon>Strongyloidea</taxon>
        <taxon>Trichostrongylidae</taxon>
        <taxon>Haemonchus</taxon>
    </lineage>
</organism>
<dbReference type="GO" id="GO:0015074">
    <property type="term" value="P:DNA integration"/>
    <property type="evidence" value="ECO:0007669"/>
    <property type="project" value="InterPro"/>
</dbReference>
<dbReference type="GO" id="GO:0008270">
    <property type="term" value="F:zinc ion binding"/>
    <property type="evidence" value="ECO:0007669"/>
    <property type="project" value="UniProtKB-KW"/>
</dbReference>
<dbReference type="Pfam" id="PF05585">
    <property type="entry name" value="DUF1758"/>
    <property type="match status" value="1"/>
</dbReference>
<dbReference type="InterPro" id="IPR008042">
    <property type="entry name" value="Retrotrans_Pao"/>
</dbReference>
<dbReference type="Pfam" id="PF00078">
    <property type="entry name" value="RVT_1"/>
    <property type="match status" value="1"/>
</dbReference>
<dbReference type="InterPro" id="IPR001584">
    <property type="entry name" value="Integrase_cat-core"/>
</dbReference>
<proteinExistence type="predicted"/>
<keyword evidence="1" id="KW-0378">Hydrolase</keyword>
<dbReference type="InterPro" id="IPR000477">
    <property type="entry name" value="RT_dom"/>
</dbReference>
<dbReference type="GO" id="GO:0042575">
    <property type="term" value="C:DNA polymerase complex"/>
    <property type="evidence" value="ECO:0007669"/>
    <property type="project" value="UniProtKB-ARBA"/>
</dbReference>
<dbReference type="WBParaSite" id="HCON_00174320-00001">
    <property type="protein sequence ID" value="HCON_00174320-00001"/>
    <property type="gene ID" value="HCON_00174320"/>
</dbReference>
<dbReference type="InterPro" id="IPR040676">
    <property type="entry name" value="DUF5641"/>
</dbReference>
<dbReference type="CDD" id="cd01644">
    <property type="entry name" value="RT_pepA17"/>
    <property type="match status" value="1"/>
</dbReference>
<dbReference type="SUPFAM" id="SSF50630">
    <property type="entry name" value="Acid proteases"/>
    <property type="match status" value="1"/>
</dbReference>
<keyword evidence="8" id="KW-1185">Reference proteome</keyword>
<dbReference type="InterPro" id="IPR005312">
    <property type="entry name" value="DUF1759"/>
</dbReference>
<dbReference type="InterPro" id="IPR021109">
    <property type="entry name" value="Peptidase_aspartic_dom_sf"/>
</dbReference>
<dbReference type="GO" id="GO:0004190">
    <property type="term" value="F:aspartic-type endopeptidase activity"/>
    <property type="evidence" value="ECO:0007669"/>
    <property type="project" value="InterPro"/>
</dbReference>
<feature type="compositionally biased region" description="Basic residues" evidence="4">
    <location>
        <begin position="348"/>
        <end position="358"/>
    </location>
</feature>
<dbReference type="InterPro" id="IPR043128">
    <property type="entry name" value="Rev_trsase/Diguanyl_cyclase"/>
</dbReference>
<dbReference type="GO" id="GO:0006508">
    <property type="term" value="P:proteolysis"/>
    <property type="evidence" value="ECO:0007669"/>
    <property type="project" value="InterPro"/>
</dbReference>
<feature type="domain" description="Integrase catalytic" evidence="7">
    <location>
        <begin position="1425"/>
        <end position="1611"/>
    </location>
</feature>
<keyword evidence="3" id="KW-0175">Coiled coil</keyword>
<evidence type="ECO:0000256" key="4">
    <source>
        <dbReference type="SAM" id="MobiDB-lite"/>
    </source>
</evidence>
<dbReference type="OrthoDB" id="8065733at2759"/>
<evidence type="ECO:0000259" key="7">
    <source>
        <dbReference type="PROSITE" id="PS50994"/>
    </source>
</evidence>
<keyword evidence="2" id="KW-0863">Zinc-finger</keyword>
<dbReference type="PANTHER" id="PTHR47331:SF1">
    <property type="entry name" value="GAG-LIKE PROTEIN"/>
    <property type="match status" value="1"/>
</dbReference>
<dbReference type="InterPro" id="IPR041588">
    <property type="entry name" value="Integrase_H2C2"/>
</dbReference>
<reference evidence="9" key="1">
    <citation type="submission" date="2020-12" db="UniProtKB">
        <authorList>
            <consortium name="WormBaseParasite"/>
        </authorList>
    </citation>
    <scope>IDENTIFICATION</scope>
    <source>
        <strain evidence="9">MHco3</strain>
    </source>
</reference>
<dbReference type="SMART" id="SM00343">
    <property type="entry name" value="ZnF_C2HC"/>
    <property type="match status" value="3"/>
</dbReference>
<name>A0A7I5EDZ8_HAECO</name>
<evidence type="ECO:0000313" key="9">
    <source>
        <dbReference type="WBParaSite" id="HCON_00174320-00001"/>
    </source>
</evidence>
<feature type="coiled-coil region" evidence="3">
    <location>
        <begin position="1883"/>
        <end position="1924"/>
    </location>
</feature>
<dbReference type="InterPro" id="IPR043502">
    <property type="entry name" value="DNA/RNA_pol_sf"/>
</dbReference>
<feature type="region of interest" description="Disordered" evidence="4">
    <location>
        <begin position="1751"/>
        <end position="1777"/>
    </location>
</feature>
<dbReference type="Gene3D" id="3.30.70.270">
    <property type="match status" value="1"/>
</dbReference>
<dbReference type="PROSITE" id="PS50158">
    <property type="entry name" value="ZF_CCHC"/>
    <property type="match status" value="1"/>
</dbReference>
<dbReference type="InterPro" id="IPR001878">
    <property type="entry name" value="Znf_CCHC"/>
</dbReference>
<feature type="region of interest" description="Disordered" evidence="4">
    <location>
        <begin position="325"/>
        <end position="360"/>
    </location>
</feature>